<dbReference type="Proteomes" id="UP000053593">
    <property type="component" value="Unassembled WGS sequence"/>
</dbReference>
<dbReference type="PANTHER" id="PTHR12728">
    <property type="entry name" value="BRIX DOMAIN CONTAINING PROTEIN"/>
    <property type="match status" value="1"/>
</dbReference>
<dbReference type="HOGENOM" id="CLU_049783_0_1_1"/>
<dbReference type="InterPro" id="IPR007109">
    <property type="entry name" value="Brix"/>
</dbReference>
<sequence>MIYILSTGRLLILLIFIKSSRILNIILGIWTSKNDASLFVLPQTSKKRPNNLTFVRIYDRKVLDILALKKKAFSESDHFLQGPKSTPGNPPPLHFASELFTTHPRYIQVKSMLISSPAPHEGRGLNVKGLEGECVISVSVAPTPPSLNNATDSTSNPPTALPKIHIRTYVVRLSSSSSGSSGLSRSPRVDLIPMSPSIDLDLRCHMNPDPELLKQAMKRPKVKEADIESGLEKKRKEKKDLEVDEMGDLRGRVHVVTPDLGKLLMGKMRGLKKGMLDEGDGDDDDDRDSGEEDRGTKKTRRLS</sequence>
<dbReference type="GO" id="GO:0019843">
    <property type="term" value="F:rRNA binding"/>
    <property type="evidence" value="ECO:0007669"/>
    <property type="project" value="UniProtKB-UniRule"/>
</dbReference>
<evidence type="ECO:0000313" key="8">
    <source>
        <dbReference type="Proteomes" id="UP000053593"/>
    </source>
</evidence>
<comment type="subcellular location">
    <subcellularLocation>
        <location evidence="1 4">Nucleus</location>
        <location evidence="1 4">Nucleolus</location>
    </subcellularLocation>
</comment>
<dbReference type="Pfam" id="PF04427">
    <property type="entry name" value="Brix"/>
    <property type="match status" value="1"/>
</dbReference>
<evidence type="ECO:0000256" key="1">
    <source>
        <dbReference type="ARBA" id="ARBA00004604"/>
    </source>
</evidence>
<organism evidence="7 8">
    <name type="scientific">Collybiopsis luxurians FD-317 M1</name>
    <dbReference type="NCBI Taxonomy" id="944289"/>
    <lineage>
        <taxon>Eukaryota</taxon>
        <taxon>Fungi</taxon>
        <taxon>Dikarya</taxon>
        <taxon>Basidiomycota</taxon>
        <taxon>Agaricomycotina</taxon>
        <taxon>Agaricomycetes</taxon>
        <taxon>Agaricomycetidae</taxon>
        <taxon>Agaricales</taxon>
        <taxon>Marasmiineae</taxon>
        <taxon>Omphalotaceae</taxon>
        <taxon>Collybiopsis</taxon>
        <taxon>Collybiopsis luxurians</taxon>
    </lineage>
</organism>
<feature type="region of interest" description="Disordered" evidence="5">
    <location>
        <begin position="273"/>
        <end position="303"/>
    </location>
</feature>
<evidence type="ECO:0000313" key="7">
    <source>
        <dbReference type="EMBL" id="KIK62038.1"/>
    </source>
</evidence>
<proteinExistence type="inferred from homology"/>
<gene>
    <name evidence="7" type="ORF">GYMLUDRAFT_165279</name>
</gene>
<reference evidence="7 8" key="1">
    <citation type="submission" date="2014-04" db="EMBL/GenBank/DDBJ databases">
        <title>Evolutionary Origins and Diversification of the Mycorrhizal Mutualists.</title>
        <authorList>
            <consortium name="DOE Joint Genome Institute"/>
            <consortium name="Mycorrhizal Genomics Consortium"/>
            <person name="Kohler A."/>
            <person name="Kuo A."/>
            <person name="Nagy L.G."/>
            <person name="Floudas D."/>
            <person name="Copeland A."/>
            <person name="Barry K.W."/>
            <person name="Cichocki N."/>
            <person name="Veneault-Fourrey C."/>
            <person name="LaButti K."/>
            <person name="Lindquist E.A."/>
            <person name="Lipzen A."/>
            <person name="Lundell T."/>
            <person name="Morin E."/>
            <person name="Murat C."/>
            <person name="Riley R."/>
            <person name="Ohm R."/>
            <person name="Sun H."/>
            <person name="Tunlid A."/>
            <person name="Henrissat B."/>
            <person name="Grigoriev I.V."/>
            <person name="Hibbett D.S."/>
            <person name="Martin F."/>
        </authorList>
    </citation>
    <scope>NUCLEOTIDE SEQUENCE [LARGE SCALE GENOMIC DNA]</scope>
    <source>
        <strain evidence="7 8">FD-317 M1</strain>
    </source>
</reference>
<keyword evidence="8" id="KW-1185">Reference proteome</keyword>
<feature type="domain" description="Brix" evidence="6">
    <location>
        <begin position="29"/>
        <end position="203"/>
    </location>
</feature>
<keyword evidence="3 4" id="KW-0539">Nucleus</keyword>
<dbReference type="PANTHER" id="PTHR12728:SF0">
    <property type="entry name" value="RIBOSOME PRODUCTION FACTOR 2 HOMOLOG"/>
    <property type="match status" value="1"/>
</dbReference>
<feature type="compositionally biased region" description="Acidic residues" evidence="5">
    <location>
        <begin position="277"/>
        <end position="291"/>
    </location>
</feature>
<evidence type="ECO:0000256" key="3">
    <source>
        <dbReference type="ARBA" id="ARBA00023242"/>
    </source>
</evidence>
<accession>A0A0D0CZN3</accession>
<dbReference type="GO" id="GO:0000463">
    <property type="term" value="P:maturation of LSU-rRNA from tricistronic rRNA transcript (SSU-rRNA, 5.8S rRNA, LSU-rRNA)"/>
    <property type="evidence" value="ECO:0007669"/>
    <property type="project" value="TreeGrafter"/>
</dbReference>
<dbReference type="AlphaFoldDB" id="A0A0D0CZN3"/>
<evidence type="ECO:0000256" key="4">
    <source>
        <dbReference type="RuleBase" id="RU367086"/>
    </source>
</evidence>
<name>A0A0D0CZN3_9AGAR</name>
<dbReference type="InterPro" id="IPR039770">
    <property type="entry name" value="Rpf2"/>
</dbReference>
<dbReference type="GO" id="GO:0005730">
    <property type="term" value="C:nucleolus"/>
    <property type="evidence" value="ECO:0007669"/>
    <property type="project" value="UniProtKB-SubCell"/>
</dbReference>
<comment type="similarity">
    <text evidence="2 4">Belongs to the RPF2 family.</text>
</comment>
<evidence type="ECO:0000259" key="6">
    <source>
        <dbReference type="Pfam" id="PF04427"/>
    </source>
</evidence>
<evidence type="ECO:0000256" key="5">
    <source>
        <dbReference type="SAM" id="MobiDB-lite"/>
    </source>
</evidence>
<dbReference type="OrthoDB" id="407658at2759"/>
<protein>
    <recommendedName>
        <fullName evidence="4">Ribosome production factor 2 homolog</fullName>
    </recommendedName>
    <alternativeName>
        <fullName evidence="4">Ribosome biogenesis protein RPF2 homolog</fullName>
    </alternativeName>
</protein>
<dbReference type="EMBL" id="KN834769">
    <property type="protein sequence ID" value="KIK62038.1"/>
    <property type="molecule type" value="Genomic_DNA"/>
</dbReference>
<dbReference type="GO" id="GO:0000027">
    <property type="term" value="P:ribosomal large subunit assembly"/>
    <property type="evidence" value="ECO:0007669"/>
    <property type="project" value="InterPro"/>
</dbReference>
<evidence type="ECO:0000256" key="2">
    <source>
        <dbReference type="ARBA" id="ARBA00010782"/>
    </source>
</evidence>